<keyword evidence="2" id="KW-1185">Reference proteome</keyword>
<name>A0AA39ZIL2_9PEZI</name>
<gene>
    <name evidence="1" type="ORF">QBC41DRAFT_385878</name>
</gene>
<dbReference type="EMBL" id="JAULSY010000021">
    <property type="protein sequence ID" value="KAK0671361.1"/>
    <property type="molecule type" value="Genomic_DNA"/>
</dbReference>
<evidence type="ECO:0000313" key="1">
    <source>
        <dbReference type="EMBL" id="KAK0671361.1"/>
    </source>
</evidence>
<reference evidence="1" key="1">
    <citation type="submission" date="2023-06" db="EMBL/GenBank/DDBJ databases">
        <title>Genome-scale phylogeny and comparative genomics of the fungal order Sordariales.</title>
        <authorList>
            <consortium name="Lawrence Berkeley National Laboratory"/>
            <person name="Hensen N."/>
            <person name="Bonometti L."/>
            <person name="Westerberg I."/>
            <person name="Brannstrom I.O."/>
            <person name="Guillou S."/>
            <person name="Cros-Aarteil S."/>
            <person name="Calhoun S."/>
            <person name="Haridas S."/>
            <person name="Kuo A."/>
            <person name="Mondo S."/>
            <person name="Pangilinan J."/>
            <person name="Riley R."/>
            <person name="Labutti K."/>
            <person name="Andreopoulos B."/>
            <person name="Lipzen A."/>
            <person name="Chen C."/>
            <person name="Yanf M."/>
            <person name="Daum C."/>
            <person name="Ng V."/>
            <person name="Clum A."/>
            <person name="Steindorff A."/>
            <person name="Ohm R."/>
            <person name="Martin F."/>
            <person name="Silar P."/>
            <person name="Natvig D."/>
            <person name="Lalanne C."/>
            <person name="Gautier V."/>
            <person name="Ament-Velasquez S.L."/>
            <person name="Kruys A."/>
            <person name="Hutchinson M.I."/>
            <person name="Powell A.J."/>
            <person name="Barry K."/>
            <person name="Miller A.N."/>
            <person name="Grigoriev I.V."/>
            <person name="Debuchy R."/>
            <person name="Gladieux P."/>
            <person name="Thoren M.H."/>
            <person name="Johannesson H."/>
        </authorList>
    </citation>
    <scope>NUCLEOTIDE SEQUENCE</scope>
    <source>
        <strain evidence="1">CBS 307.81</strain>
    </source>
</reference>
<proteinExistence type="predicted"/>
<sequence length="279" mass="32511">MATLQKSRMVSHQLPIENGKTVSVAAMSSDGTALPTPLMSYYLKMPRDSACLISVNNTGKAPRFYSDPLSIPKRDIECWNQARVEKELRMIRTQHPALAETVTIPASWEDLYRYYDAHDLWLQGAWNLWTVINELGYQNEKLVCYHQQMQKIQNLGHRSPLKPAEMSLISDFAEGWISFTENRLMLIKWDGSHDILQLLSPVDWKEGGVEGLNQTQANFLRDEFTYWHRYWRERYDNPARFFPPDQWHHLGGKYAKKDSVSGPKKRFGMLLLSDWITRC</sequence>
<evidence type="ECO:0000313" key="2">
    <source>
        <dbReference type="Proteomes" id="UP001174997"/>
    </source>
</evidence>
<accession>A0AA39ZIL2</accession>
<comment type="caution">
    <text evidence="1">The sequence shown here is derived from an EMBL/GenBank/DDBJ whole genome shotgun (WGS) entry which is preliminary data.</text>
</comment>
<protein>
    <submittedName>
        <fullName evidence="1">Uncharacterized protein</fullName>
    </submittedName>
</protein>
<organism evidence="1 2">
    <name type="scientific">Cercophora samala</name>
    <dbReference type="NCBI Taxonomy" id="330535"/>
    <lineage>
        <taxon>Eukaryota</taxon>
        <taxon>Fungi</taxon>
        <taxon>Dikarya</taxon>
        <taxon>Ascomycota</taxon>
        <taxon>Pezizomycotina</taxon>
        <taxon>Sordariomycetes</taxon>
        <taxon>Sordariomycetidae</taxon>
        <taxon>Sordariales</taxon>
        <taxon>Lasiosphaeriaceae</taxon>
        <taxon>Cercophora</taxon>
    </lineage>
</organism>
<dbReference type="AlphaFoldDB" id="A0AA39ZIL2"/>
<dbReference type="Proteomes" id="UP001174997">
    <property type="component" value="Unassembled WGS sequence"/>
</dbReference>